<dbReference type="Pfam" id="PF00196">
    <property type="entry name" value="GerE"/>
    <property type="match status" value="1"/>
</dbReference>
<dbReference type="CDD" id="cd17535">
    <property type="entry name" value="REC_NarL-like"/>
    <property type="match status" value="1"/>
</dbReference>
<dbReference type="InterPro" id="IPR001789">
    <property type="entry name" value="Sig_transdc_resp-reg_receiver"/>
</dbReference>
<dbReference type="InterPro" id="IPR000792">
    <property type="entry name" value="Tscrpt_reg_LuxR_C"/>
</dbReference>
<dbReference type="GO" id="GO:0000160">
    <property type="term" value="P:phosphorelay signal transduction system"/>
    <property type="evidence" value="ECO:0007669"/>
    <property type="project" value="InterPro"/>
</dbReference>
<dbReference type="InterPro" id="IPR036388">
    <property type="entry name" value="WH-like_DNA-bd_sf"/>
</dbReference>
<dbReference type="CDD" id="cd00130">
    <property type="entry name" value="PAS"/>
    <property type="match status" value="1"/>
</dbReference>
<accession>A0A7W7KJX3</accession>
<feature type="domain" description="HTH luxR-type" evidence="6">
    <location>
        <begin position="133"/>
        <end position="198"/>
    </location>
</feature>
<dbReference type="PROSITE" id="PS50043">
    <property type="entry name" value="HTH_LUXR_2"/>
    <property type="match status" value="1"/>
</dbReference>
<keyword evidence="1" id="KW-0597">Phosphoprotein</keyword>
<organism evidence="8 9">
    <name type="scientific">Pseudomonas nitroreducens</name>
    <dbReference type="NCBI Taxonomy" id="46680"/>
    <lineage>
        <taxon>Bacteria</taxon>
        <taxon>Pseudomonadati</taxon>
        <taxon>Pseudomonadota</taxon>
        <taxon>Gammaproteobacteria</taxon>
        <taxon>Pseudomonadales</taxon>
        <taxon>Pseudomonadaceae</taxon>
        <taxon>Pseudomonas</taxon>
    </lineage>
</organism>
<dbReference type="InterPro" id="IPR000014">
    <property type="entry name" value="PAS"/>
</dbReference>
<dbReference type="InterPro" id="IPR016032">
    <property type="entry name" value="Sig_transdc_resp-reg_C-effctor"/>
</dbReference>
<sequence>MARVLLADATPIVRDALRTLLEDMRHEVVAEAVDVPTALSLARETRPELVILELSLPGAGGLDLLRRLRAREARQKVLVYTRQNPAHFAPLCFQAGAAGFVGKDQDTALLRKAIADVLAGRGHFAREYMQPGAGDALASLTPRELAVLQLIAEGHSNVRIAEQLRINFKTVSTYKAHLLEKLHVGSNVELAEIARRNGLVAGYPGGAAVSEALPAELGLLRDLVDAAPNPMFVRNIEGRLLFCNQRFLDYHHTSAEVALSASLADSPWLPAEYRESLPQRFEQMIHDGVPVQGVRRMVVQGQVRVVHIWMVPCRDSSGQPSGVLGGLQDVTDSEEQLIEWRDRALAAEGRLHRSREIGTAALEELSARLAALELHPATPGLAGFSQALEQFKSTCDPRQDTPMPALEPCDPLLLIQAVLANHPGSRLDNRCIQPLRGWLDAGLLRAWMNAALGLLVAGPDGALTVMLDAKATRQGQVLMRLELNGPGGQPSIVLQQYALRVAERLSARMGIERGSERVTIDLELEFALAAGP</sequence>
<dbReference type="PRINTS" id="PR00038">
    <property type="entry name" value="HTHLUXR"/>
</dbReference>
<dbReference type="EMBL" id="JACHLI010000010">
    <property type="protein sequence ID" value="MBB4864104.1"/>
    <property type="molecule type" value="Genomic_DNA"/>
</dbReference>
<evidence type="ECO:0000256" key="2">
    <source>
        <dbReference type="ARBA" id="ARBA00023015"/>
    </source>
</evidence>
<evidence type="ECO:0000256" key="1">
    <source>
        <dbReference type="ARBA" id="ARBA00022553"/>
    </source>
</evidence>
<reference evidence="8 9" key="1">
    <citation type="submission" date="2020-08" db="EMBL/GenBank/DDBJ databases">
        <title>Functional genomics of gut bacteria from endangered species of beetles.</title>
        <authorList>
            <person name="Carlos-Shanley C."/>
        </authorList>
    </citation>
    <scope>NUCLEOTIDE SEQUENCE [LARGE SCALE GENOMIC DNA]</scope>
    <source>
        <strain evidence="8 9">S00179</strain>
    </source>
</reference>
<dbReference type="SUPFAM" id="SSF52172">
    <property type="entry name" value="CheY-like"/>
    <property type="match status" value="1"/>
</dbReference>
<dbReference type="GO" id="GO:0003677">
    <property type="term" value="F:DNA binding"/>
    <property type="evidence" value="ECO:0007669"/>
    <property type="project" value="UniProtKB-KW"/>
</dbReference>
<dbReference type="SUPFAM" id="SSF55785">
    <property type="entry name" value="PYP-like sensor domain (PAS domain)"/>
    <property type="match status" value="1"/>
</dbReference>
<evidence type="ECO:0000313" key="8">
    <source>
        <dbReference type="EMBL" id="MBB4864104.1"/>
    </source>
</evidence>
<dbReference type="InterPro" id="IPR013767">
    <property type="entry name" value="PAS_fold"/>
</dbReference>
<dbReference type="NCBIfam" id="TIGR00229">
    <property type="entry name" value="sensory_box"/>
    <property type="match status" value="1"/>
</dbReference>
<dbReference type="Gene3D" id="1.10.10.10">
    <property type="entry name" value="Winged helix-like DNA-binding domain superfamily/Winged helix DNA-binding domain"/>
    <property type="match status" value="1"/>
</dbReference>
<dbReference type="PROSITE" id="PS00622">
    <property type="entry name" value="HTH_LUXR_1"/>
    <property type="match status" value="1"/>
</dbReference>
<dbReference type="Pfam" id="PF00072">
    <property type="entry name" value="Response_reg"/>
    <property type="match status" value="1"/>
</dbReference>
<dbReference type="Gene3D" id="3.30.450.20">
    <property type="entry name" value="PAS domain"/>
    <property type="match status" value="1"/>
</dbReference>
<keyword evidence="4" id="KW-0804">Transcription</keyword>
<evidence type="ECO:0000256" key="3">
    <source>
        <dbReference type="ARBA" id="ARBA00023125"/>
    </source>
</evidence>
<dbReference type="SMART" id="SM00448">
    <property type="entry name" value="REC"/>
    <property type="match status" value="1"/>
</dbReference>
<protein>
    <submittedName>
        <fullName evidence="8">PAS domain S-box-containing protein</fullName>
    </submittedName>
</protein>
<dbReference type="InterPro" id="IPR039420">
    <property type="entry name" value="WalR-like"/>
</dbReference>
<dbReference type="PANTHER" id="PTHR43214">
    <property type="entry name" value="TWO-COMPONENT RESPONSE REGULATOR"/>
    <property type="match status" value="1"/>
</dbReference>
<dbReference type="RefSeq" id="WP_221454976.1">
    <property type="nucleotide sequence ID" value="NZ_JACHLI010000010.1"/>
</dbReference>
<dbReference type="PANTHER" id="PTHR43214:SF41">
    <property type="entry name" value="NITRATE_NITRITE RESPONSE REGULATOR PROTEIN NARP"/>
    <property type="match status" value="1"/>
</dbReference>
<dbReference type="InterPro" id="IPR035965">
    <property type="entry name" value="PAS-like_dom_sf"/>
</dbReference>
<evidence type="ECO:0000259" key="7">
    <source>
        <dbReference type="PROSITE" id="PS50110"/>
    </source>
</evidence>
<dbReference type="AlphaFoldDB" id="A0A7W7KJX3"/>
<evidence type="ECO:0000256" key="4">
    <source>
        <dbReference type="ARBA" id="ARBA00023163"/>
    </source>
</evidence>
<dbReference type="Proteomes" id="UP000566995">
    <property type="component" value="Unassembled WGS sequence"/>
</dbReference>
<dbReference type="Gene3D" id="3.40.50.2300">
    <property type="match status" value="1"/>
</dbReference>
<dbReference type="CDD" id="cd06170">
    <property type="entry name" value="LuxR_C_like"/>
    <property type="match status" value="1"/>
</dbReference>
<feature type="domain" description="Response regulatory" evidence="7">
    <location>
        <begin position="3"/>
        <end position="118"/>
    </location>
</feature>
<name>A0A7W7KJX3_PSENT</name>
<keyword evidence="3" id="KW-0238">DNA-binding</keyword>
<dbReference type="InterPro" id="IPR058245">
    <property type="entry name" value="NreC/VraR/RcsB-like_REC"/>
</dbReference>
<dbReference type="GO" id="GO:0006355">
    <property type="term" value="P:regulation of DNA-templated transcription"/>
    <property type="evidence" value="ECO:0007669"/>
    <property type="project" value="InterPro"/>
</dbReference>
<comment type="caution">
    <text evidence="8">The sequence shown here is derived from an EMBL/GenBank/DDBJ whole genome shotgun (WGS) entry which is preliminary data.</text>
</comment>
<dbReference type="PROSITE" id="PS50110">
    <property type="entry name" value="RESPONSE_REGULATORY"/>
    <property type="match status" value="1"/>
</dbReference>
<dbReference type="SUPFAM" id="SSF46894">
    <property type="entry name" value="C-terminal effector domain of the bipartite response regulators"/>
    <property type="match status" value="1"/>
</dbReference>
<dbReference type="InterPro" id="IPR011006">
    <property type="entry name" value="CheY-like_superfamily"/>
</dbReference>
<keyword evidence="2" id="KW-0805">Transcription regulation</keyword>
<proteinExistence type="predicted"/>
<comment type="caution">
    <text evidence="5">Lacks conserved residue(s) required for the propagation of feature annotation.</text>
</comment>
<evidence type="ECO:0000256" key="5">
    <source>
        <dbReference type="PROSITE-ProRule" id="PRU00169"/>
    </source>
</evidence>
<evidence type="ECO:0000313" key="9">
    <source>
        <dbReference type="Proteomes" id="UP000566995"/>
    </source>
</evidence>
<evidence type="ECO:0000259" key="6">
    <source>
        <dbReference type="PROSITE" id="PS50043"/>
    </source>
</evidence>
<gene>
    <name evidence="8" type="ORF">HNP46_002968</name>
</gene>
<dbReference type="SMART" id="SM00421">
    <property type="entry name" value="HTH_LUXR"/>
    <property type="match status" value="1"/>
</dbReference>
<dbReference type="Pfam" id="PF00989">
    <property type="entry name" value="PAS"/>
    <property type="match status" value="1"/>
</dbReference>